<dbReference type="InterPro" id="IPR036249">
    <property type="entry name" value="Thioredoxin-like_sf"/>
</dbReference>
<sequence>MATSKKKQPSPAGKAQQRTAAREKARQIAEVQERKERRGKLILRGGVAAVVLALVVVVGVVIVNANKPAVAPVNYANEGITFGKGGEVIASPDAEKGDIPEGLTPASENLNEGAAHLKVYLDFQCPVCKTFEELNGANINSWAQAGNVSIEYVPLPFLDRMSGGTKYSTRSANAAACLSDVAPDKYLGYMTTLFENQPEEGGTGLPDEDLITYAKEAGVDVQAPIKTKSEDDEPVSFTECVTNLHYGDWVKTVNDAAAEDNVSATPTVLLNGEDVGTDWQDPEAFAFTVLKAAGALDEGADPTESPSVAPTK</sequence>
<feature type="transmembrane region" description="Helical" evidence="2">
    <location>
        <begin position="41"/>
        <end position="63"/>
    </location>
</feature>
<organism evidence="4 5">
    <name type="scientific">Saxibacter everestensis</name>
    <dbReference type="NCBI Taxonomy" id="2909229"/>
    <lineage>
        <taxon>Bacteria</taxon>
        <taxon>Bacillati</taxon>
        <taxon>Actinomycetota</taxon>
        <taxon>Actinomycetes</taxon>
        <taxon>Micrococcales</taxon>
        <taxon>Brevibacteriaceae</taxon>
        <taxon>Saxibacter</taxon>
    </lineage>
</organism>
<dbReference type="RefSeq" id="WP_349639377.1">
    <property type="nucleotide sequence ID" value="NZ_CP090958.1"/>
</dbReference>
<reference evidence="4 5" key="1">
    <citation type="submission" date="2023-05" db="EMBL/GenBank/DDBJ databases">
        <title>Lithophilousrod everest ZFBP1038 complete genpme.</title>
        <authorList>
            <person name="Tian M."/>
        </authorList>
    </citation>
    <scope>NUCLEOTIDE SEQUENCE [LARGE SCALE GENOMIC DNA]</scope>
    <source>
        <strain evidence="4 5">ZFBP1038</strain>
    </source>
</reference>
<evidence type="ECO:0000313" key="4">
    <source>
        <dbReference type="EMBL" id="WGW12574.1"/>
    </source>
</evidence>
<dbReference type="Proteomes" id="UP001209083">
    <property type="component" value="Chromosome"/>
</dbReference>
<dbReference type="InterPro" id="IPR012336">
    <property type="entry name" value="Thioredoxin-like_fold"/>
</dbReference>
<keyword evidence="2" id="KW-1133">Transmembrane helix</keyword>
<evidence type="ECO:0000259" key="3">
    <source>
        <dbReference type="Pfam" id="PF13462"/>
    </source>
</evidence>
<protein>
    <submittedName>
        <fullName evidence="4">Thioredoxin domain-containing protein</fullName>
    </submittedName>
</protein>
<keyword evidence="2" id="KW-0812">Transmembrane</keyword>
<name>A0ABY8QU75_9MICO</name>
<dbReference type="Pfam" id="PF13462">
    <property type="entry name" value="Thioredoxin_4"/>
    <property type="match status" value="1"/>
</dbReference>
<evidence type="ECO:0000256" key="1">
    <source>
        <dbReference type="SAM" id="MobiDB-lite"/>
    </source>
</evidence>
<dbReference type="CDD" id="cd02972">
    <property type="entry name" value="DsbA_family"/>
    <property type="match status" value="1"/>
</dbReference>
<evidence type="ECO:0000313" key="5">
    <source>
        <dbReference type="Proteomes" id="UP001209083"/>
    </source>
</evidence>
<feature type="domain" description="Thioredoxin-like fold" evidence="3">
    <location>
        <begin position="116"/>
        <end position="277"/>
    </location>
</feature>
<dbReference type="EMBL" id="CP090958">
    <property type="protein sequence ID" value="WGW12574.1"/>
    <property type="molecule type" value="Genomic_DNA"/>
</dbReference>
<evidence type="ECO:0000256" key="2">
    <source>
        <dbReference type="SAM" id="Phobius"/>
    </source>
</evidence>
<proteinExistence type="predicted"/>
<gene>
    <name evidence="4" type="ORF">LWF01_02050</name>
</gene>
<keyword evidence="5" id="KW-1185">Reference proteome</keyword>
<accession>A0ABY8QU75</accession>
<feature type="region of interest" description="Disordered" evidence="1">
    <location>
        <begin position="1"/>
        <end position="25"/>
    </location>
</feature>
<dbReference type="Gene3D" id="3.40.30.10">
    <property type="entry name" value="Glutaredoxin"/>
    <property type="match status" value="1"/>
</dbReference>
<dbReference type="SUPFAM" id="SSF52833">
    <property type="entry name" value="Thioredoxin-like"/>
    <property type="match status" value="1"/>
</dbReference>
<keyword evidence="2" id="KW-0472">Membrane</keyword>